<dbReference type="InterPro" id="IPR036610">
    <property type="entry name" value="PEBP-like_sf"/>
</dbReference>
<dbReference type="EMBL" id="OU963864">
    <property type="protein sequence ID" value="CAH0387497.1"/>
    <property type="molecule type" value="Genomic_DNA"/>
</dbReference>
<dbReference type="Gene3D" id="3.90.280.10">
    <property type="entry name" value="PEBP-like"/>
    <property type="match status" value="1"/>
</dbReference>
<dbReference type="AlphaFoldDB" id="A0A9P0A6G4"/>
<dbReference type="InterPro" id="IPR035810">
    <property type="entry name" value="PEBP_euk"/>
</dbReference>
<evidence type="ECO:0000313" key="3">
    <source>
        <dbReference type="Proteomes" id="UP001152759"/>
    </source>
</evidence>
<sequence>MMNHFLMTLPSSLSSHHLCLILVILHQVFSVLSHTEDDVTRFKLKANNMVPFVIPEMPQHTLSVVYLHTTIKSGNKINGYEIIDEPVNVTWPAKAGSYYTLFMIGPDAPVREQPMDKNWLHWLVTNIKGNDVKGGDKIAEYCGSLAGYERGPHWIVYVVYENSSGKETKFDEALIAKGDPYAKRTSFDLVNFTQKYGMRGPVAANFAGLDLRYGQQ</sequence>
<organism evidence="2 3">
    <name type="scientific">Bemisia tabaci</name>
    <name type="common">Sweetpotato whitefly</name>
    <name type="synonym">Aleurodes tabaci</name>
    <dbReference type="NCBI Taxonomy" id="7038"/>
    <lineage>
        <taxon>Eukaryota</taxon>
        <taxon>Metazoa</taxon>
        <taxon>Ecdysozoa</taxon>
        <taxon>Arthropoda</taxon>
        <taxon>Hexapoda</taxon>
        <taxon>Insecta</taxon>
        <taxon>Pterygota</taxon>
        <taxon>Neoptera</taxon>
        <taxon>Paraneoptera</taxon>
        <taxon>Hemiptera</taxon>
        <taxon>Sternorrhyncha</taxon>
        <taxon>Aleyrodoidea</taxon>
        <taxon>Aleyrodidae</taxon>
        <taxon>Aleyrodinae</taxon>
        <taxon>Bemisia</taxon>
    </lineage>
</organism>
<name>A0A9P0A6G4_BEMTA</name>
<gene>
    <name evidence="2" type="ORF">BEMITA_LOCUS6502</name>
</gene>
<dbReference type="Proteomes" id="UP001152759">
    <property type="component" value="Chromosome 3"/>
</dbReference>
<proteinExistence type="predicted"/>
<feature type="signal peptide" evidence="1">
    <location>
        <begin position="1"/>
        <end position="33"/>
    </location>
</feature>
<keyword evidence="3" id="KW-1185">Reference proteome</keyword>
<reference evidence="2" key="1">
    <citation type="submission" date="2021-12" db="EMBL/GenBank/DDBJ databases">
        <authorList>
            <person name="King R."/>
        </authorList>
    </citation>
    <scope>NUCLEOTIDE SEQUENCE</scope>
</reference>
<feature type="chain" id="PRO_5040108644" description="Phosphatidylethanolamine-binding protein" evidence="1">
    <location>
        <begin position="34"/>
        <end position="216"/>
    </location>
</feature>
<dbReference type="CDD" id="cd00866">
    <property type="entry name" value="PEBP_euk"/>
    <property type="match status" value="1"/>
</dbReference>
<dbReference type="KEGG" id="btab:109036226"/>
<dbReference type="Pfam" id="PF01161">
    <property type="entry name" value="PBP"/>
    <property type="match status" value="1"/>
</dbReference>
<evidence type="ECO:0008006" key="4">
    <source>
        <dbReference type="Google" id="ProtNLM"/>
    </source>
</evidence>
<dbReference type="PANTHER" id="PTHR11362:SF82">
    <property type="entry name" value="PHOSPHATIDYLETHANOLAMINE-BINDING PROTEIN 4"/>
    <property type="match status" value="1"/>
</dbReference>
<evidence type="ECO:0000313" key="2">
    <source>
        <dbReference type="EMBL" id="CAH0387497.1"/>
    </source>
</evidence>
<dbReference type="InterPro" id="IPR008914">
    <property type="entry name" value="PEBP"/>
</dbReference>
<protein>
    <recommendedName>
        <fullName evidence="4">Phosphatidylethanolamine-binding protein</fullName>
    </recommendedName>
</protein>
<accession>A0A9P0A6G4</accession>
<keyword evidence="1" id="KW-0732">Signal</keyword>
<evidence type="ECO:0000256" key="1">
    <source>
        <dbReference type="SAM" id="SignalP"/>
    </source>
</evidence>
<dbReference type="PANTHER" id="PTHR11362">
    <property type="entry name" value="PHOSPHATIDYLETHANOLAMINE-BINDING PROTEIN"/>
    <property type="match status" value="1"/>
</dbReference>
<dbReference type="SUPFAM" id="SSF49777">
    <property type="entry name" value="PEBP-like"/>
    <property type="match status" value="1"/>
</dbReference>